<evidence type="ECO:0000313" key="9">
    <source>
        <dbReference type="Proteomes" id="UP000295726"/>
    </source>
</evidence>
<dbReference type="InterPro" id="IPR029753">
    <property type="entry name" value="D-isomer_DH_CS"/>
</dbReference>
<reference evidence="8 9" key="1">
    <citation type="submission" date="2019-03" db="EMBL/GenBank/DDBJ databases">
        <title>Genomic Encyclopedia of Type Strains, Phase IV (KMG-IV): sequencing the most valuable type-strain genomes for metagenomic binning, comparative biology and taxonomic classification.</title>
        <authorList>
            <person name="Goeker M."/>
        </authorList>
    </citation>
    <scope>NUCLEOTIDE SEQUENCE [LARGE SCALE GENOMIC DNA]</scope>
    <source>
        <strain evidence="8 9">DSM 29489</strain>
    </source>
</reference>
<gene>
    <name evidence="8" type="ORF">EDD59_10453</name>
</gene>
<keyword evidence="3 5" id="KW-0560">Oxidoreductase</keyword>
<dbReference type="GO" id="GO:0008652">
    <property type="term" value="P:amino acid biosynthetic process"/>
    <property type="evidence" value="ECO:0007669"/>
    <property type="project" value="UniProtKB-KW"/>
</dbReference>
<feature type="domain" description="D-isomer specific 2-hydroxyacid dehydrogenase NAD-binding" evidence="7">
    <location>
        <begin position="112"/>
        <end position="284"/>
    </location>
</feature>
<dbReference type="AlphaFoldDB" id="A0A4R3KDU6"/>
<dbReference type="InterPro" id="IPR006139">
    <property type="entry name" value="D-isomer_2_OHA_DH_cat_dom"/>
</dbReference>
<keyword evidence="2" id="KW-0028">Amino-acid biosynthesis</keyword>
<evidence type="ECO:0000259" key="6">
    <source>
        <dbReference type="Pfam" id="PF00389"/>
    </source>
</evidence>
<dbReference type="EMBL" id="SLZZ01000004">
    <property type="protein sequence ID" value="TCS81129.1"/>
    <property type="molecule type" value="Genomic_DNA"/>
</dbReference>
<evidence type="ECO:0000256" key="4">
    <source>
        <dbReference type="ARBA" id="ARBA00023027"/>
    </source>
</evidence>
<feature type="domain" description="D-isomer specific 2-hydroxyacid dehydrogenase catalytic" evidence="6">
    <location>
        <begin position="22"/>
        <end position="316"/>
    </location>
</feature>
<evidence type="ECO:0000256" key="3">
    <source>
        <dbReference type="ARBA" id="ARBA00023002"/>
    </source>
</evidence>
<organism evidence="8 9">
    <name type="scientific">Muricomes intestini</name>
    <dbReference type="NCBI Taxonomy" id="1796634"/>
    <lineage>
        <taxon>Bacteria</taxon>
        <taxon>Bacillati</taxon>
        <taxon>Bacillota</taxon>
        <taxon>Clostridia</taxon>
        <taxon>Lachnospirales</taxon>
        <taxon>Lachnospiraceae</taxon>
        <taxon>Muricomes</taxon>
    </lineage>
</organism>
<evidence type="ECO:0000256" key="5">
    <source>
        <dbReference type="RuleBase" id="RU003719"/>
    </source>
</evidence>
<dbReference type="OrthoDB" id="9805416at2"/>
<protein>
    <submittedName>
        <fullName evidence="8">D-3-phosphoglycerate dehydrogenase</fullName>
    </submittedName>
</protein>
<dbReference type="InterPro" id="IPR050857">
    <property type="entry name" value="D-2-hydroxyacid_DH"/>
</dbReference>
<dbReference type="PROSITE" id="PS00671">
    <property type="entry name" value="D_2_HYDROXYACID_DH_3"/>
    <property type="match status" value="1"/>
</dbReference>
<dbReference type="PROSITE" id="PS00065">
    <property type="entry name" value="D_2_HYDROXYACID_DH_1"/>
    <property type="match status" value="1"/>
</dbReference>
<evidence type="ECO:0000313" key="8">
    <source>
        <dbReference type="EMBL" id="TCS81129.1"/>
    </source>
</evidence>
<dbReference type="InterPro" id="IPR006140">
    <property type="entry name" value="D-isomer_DH_NAD-bd"/>
</dbReference>
<evidence type="ECO:0000256" key="2">
    <source>
        <dbReference type="ARBA" id="ARBA00022605"/>
    </source>
</evidence>
<dbReference type="PANTHER" id="PTHR42789:SF1">
    <property type="entry name" value="D-ISOMER SPECIFIC 2-HYDROXYACID DEHYDROGENASE FAMILY PROTEIN (AFU_ORTHOLOGUE AFUA_6G10090)"/>
    <property type="match status" value="1"/>
</dbReference>
<dbReference type="Pfam" id="PF02826">
    <property type="entry name" value="2-Hacid_dh_C"/>
    <property type="match status" value="1"/>
</dbReference>
<keyword evidence="9" id="KW-1185">Reference proteome</keyword>
<dbReference type="Gene3D" id="3.40.50.720">
    <property type="entry name" value="NAD(P)-binding Rossmann-like Domain"/>
    <property type="match status" value="2"/>
</dbReference>
<dbReference type="SUPFAM" id="SSF51735">
    <property type="entry name" value="NAD(P)-binding Rossmann-fold domains"/>
    <property type="match status" value="1"/>
</dbReference>
<dbReference type="PROSITE" id="PS00670">
    <property type="entry name" value="D_2_HYDROXYACID_DH_2"/>
    <property type="match status" value="1"/>
</dbReference>
<dbReference type="Proteomes" id="UP000295726">
    <property type="component" value="Unassembled WGS sequence"/>
</dbReference>
<dbReference type="PANTHER" id="PTHR42789">
    <property type="entry name" value="D-ISOMER SPECIFIC 2-HYDROXYACID DEHYDROGENASE FAMILY PROTEIN (AFU_ORTHOLOGUE AFUA_6G10090)"/>
    <property type="match status" value="1"/>
</dbReference>
<dbReference type="GO" id="GO:0016616">
    <property type="term" value="F:oxidoreductase activity, acting on the CH-OH group of donors, NAD or NADP as acceptor"/>
    <property type="evidence" value="ECO:0007669"/>
    <property type="project" value="InterPro"/>
</dbReference>
<dbReference type="FunFam" id="3.40.50.720:FF:000203">
    <property type="entry name" value="D-3-phosphoglycerate dehydrogenase (SerA)"/>
    <property type="match status" value="1"/>
</dbReference>
<dbReference type="InterPro" id="IPR036291">
    <property type="entry name" value="NAD(P)-bd_dom_sf"/>
</dbReference>
<comment type="similarity">
    <text evidence="1 5">Belongs to the D-isomer specific 2-hydroxyacid dehydrogenase family.</text>
</comment>
<dbReference type="InterPro" id="IPR029752">
    <property type="entry name" value="D-isomer_DH_CS1"/>
</dbReference>
<dbReference type="RefSeq" id="WP_132379226.1">
    <property type="nucleotide sequence ID" value="NZ_DAIQXH010000247.1"/>
</dbReference>
<name>A0A4R3KDU6_9FIRM</name>
<dbReference type="Pfam" id="PF00389">
    <property type="entry name" value="2-Hacid_dh"/>
    <property type="match status" value="1"/>
</dbReference>
<accession>A0A4R3KDU6</accession>
<dbReference type="SUPFAM" id="SSF52283">
    <property type="entry name" value="Formate/glycerate dehydrogenase catalytic domain-like"/>
    <property type="match status" value="1"/>
</dbReference>
<comment type="caution">
    <text evidence="8">The sequence shown here is derived from an EMBL/GenBank/DDBJ whole genome shotgun (WGS) entry which is preliminary data.</text>
</comment>
<dbReference type="GO" id="GO:0051287">
    <property type="term" value="F:NAD binding"/>
    <property type="evidence" value="ECO:0007669"/>
    <property type="project" value="InterPro"/>
</dbReference>
<keyword evidence="4" id="KW-0520">NAD</keyword>
<evidence type="ECO:0000259" key="7">
    <source>
        <dbReference type="Pfam" id="PF02826"/>
    </source>
</evidence>
<dbReference type="CDD" id="cd12172">
    <property type="entry name" value="PGDH_like_2"/>
    <property type="match status" value="1"/>
</dbReference>
<evidence type="ECO:0000256" key="1">
    <source>
        <dbReference type="ARBA" id="ARBA00005854"/>
    </source>
</evidence>
<sequence length="317" mass="34362">MKILVTPTSLQPDKGGEVLKTLQEFSDNLIFNKLGRPLSEDELIPLLKDCDGYVAGLDYVTEKVIRSCPNLKVISRYGAGYDRVDIAAARTNGIPVTNTPGVNAEAVGELALSLMLALARNITYLDRETRSGKWIRSTGIELKGKTLGIMGLGAIGKVVARCAAGLGMTIIAYDPYIDEGYCSNHNIGIRIFDEVIEAADVISLHLPLTDSTRHLIDKDVITRMKPTAILINTSRGGIIDEDAAWHALKEARLGGLGLDAFEIEPPTDSKLFELDNVVVTPHTGAHTKEATDNMAHAAIKNLIDVLSGKECRFIVNK</sequence>
<proteinExistence type="inferred from homology"/>